<sequence length="218" mass="23307">MRFEILVVTSFQQNCTLFICEETAAAVVIDPGGEAPRIAAALEHHGVAATAILLTHGHLDHVGGAPELAKQLNIPIFGPHQADEFLFDALPAKAKHYNLPAPPQFTPDAWLKAGESIQFGNQTLEVLHCPGHTPGHVVYFHRASALAQVGDVLFKGSVGRTDLPGGNTEQLINSICGQLFALGDHIRFIPGHGAMSTFGAERQYNPFLIHECPPAASA</sequence>
<name>A0A839HLF8_9GAMM</name>
<accession>A0A839HLF8</accession>
<dbReference type="GO" id="GO:0046872">
    <property type="term" value="F:metal ion binding"/>
    <property type="evidence" value="ECO:0007669"/>
    <property type="project" value="UniProtKB-KW"/>
</dbReference>
<dbReference type="PANTHER" id="PTHR46233:SF3">
    <property type="entry name" value="HYDROXYACYLGLUTATHIONE HYDROLASE GLOC"/>
    <property type="match status" value="1"/>
</dbReference>
<evidence type="ECO:0000256" key="2">
    <source>
        <dbReference type="ARBA" id="ARBA00022723"/>
    </source>
</evidence>
<gene>
    <name evidence="6" type="ORF">HUK38_13135</name>
</gene>
<dbReference type="EMBL" id="JABVCQ010000038">
    <property type="protein sequence ID" value="MBB1127159.1"/>
    <property type="molecule type" value="Genomic_DNA"/>
</dbReference>
<evidence type="ECO:0000256" key="3">
    <source>
        <dbReference type="ARBA" id="ARBA00022801"/>
    </source>
</evidence>
<keyword evidence="2" id="KW-0479">Metal-binding</keyword>
<keyword evidence="7" id="KW-1185">Reference proteome</keyword>
<dbReference type="InterPro" id="IPR001279">
    <property type="entry name" value="Metallo-B-lactamas"/>
</dbReference>
<protein>
    <submittedName>
        <fullName evidence="6">MBL fold metallo-hydrolase</fullName>
    </submittedName>
</protein>
<dbReference type="InterPro" id="IPR051453">
    <property type="entry name" value="MBL_Glyoxalase_II"/>
</dbReference>
<keyword evidence="4" id="KW-0862">Zinc</keyword>
<dbReference type="Proteomes" id="UP000548632">
    <property type="component" value="Unassembled WGS sequence"/>
</dbReference>
<comment type="caution">
    <text evidence="6">The sequence shown here is derived from an EMBL/GenBank/DDBJ whole genome shotgun (WGS) entry which is preliminary data.</text>
</comment>
<keyword evidence="3 6" id="KW-0378">Hydrolase</keyword>
<evidence type="ECO:0000259" key="5">
    <source>
        <dbReference type="SMART" id="SM00849"/>
    </source>
</evidence>
<evidence type="ECO:0000256" key="4">
    <source>
        <dbReference type="ARBA" id="ARBA00022833"/>
    </source>
</evidence>
<dbReference type="RefSeq" id="WP_182584785.1">
    <property type="nucleotide sequence ID" value="NZ_JABVCQ010000038.1"/>
</dbReference>
<reference evidence="6 7" key="1">
    <citation type="journal article" date="2020" name="Arch. Microbiol.">
        <title>The genome sequence of the giant phototrophic gammaproteobacterium Thiospirillum jenense gives insight into its physiological properties and phylogenetic relationships.</title>
        <authorList>
            <person name="Imhoff J.F."/>
            <person name="Meyer T.E."/>
            <person name="Kyndt J.A."/>
        </authorList>
    </citation>
    <scope>NUCLEOTIDE SEQUENCE [LARGE SCALE GENOMIC DNA]</scope>
    <source>
        <strain evidence="6 7">DSM 216</strain>
    </source>
</reference>
<dbReference type="Pfam" id="PF00753">
    <property type="entry name" value="Lactamase_B"/>
    <property type="match status" value="1"/>
</dbReference>
<proteinExistence type="predicted"/>
<dbReference type="GO" id="GO:0016787">
    <property type="term" value="F:hydrolase activity"/>
    <property type="evidence" value="ECO:0007669"/>
    <property type="project" value="UniProtKB-KW"/>
</dbReference>
<dbReference type="SMART" id="SM00849">
    <property type="entry name" value="Lactamase_B"/>
    <property type="match status" value="1"/>
</dbReference>
<dbReference type="Gene3D" id="3.60.15.10">
    <property type="entry name" value="Ribonuclease Z/Hydroxyacylglutathione hydrolase-like"/>
    <property type="match status" value="1"/>
</dbReference>
<dbReference type="AlphaFoldDB" id="A0A839HLF8"/>
<evidence type="ECO:0000256" key="1">
    <source>
        <dbReference type="ARBA" id="ARBA00001947"/>
    </source>
</evidence>
<dbReference type="InterPro" id="IPR036866">
    <property type="entry name" value="RibonucZ/Hydroxyglut_hydro"/>
</dbReference>
<evidence type="ECO:0000313" key="6">
    <source>
        <dbReference type="EMBL" id="MBB1127159.1"/>
    </source>
</evidence>
<dbReference type="CDD" id="cd07737">
    <property type="entry name" value="YcbL-like_MBL-fold"/>
    <property type="match status" value="1"/>
</dbReference>
<evidence type="ECO:0000313" key="7">
    <source>
        <dbReference type="Proteomes" id="UP000548632"/>
    </source>
</evidence>
<feature type="domain" description="Metallo-beta-lactamase" evidence="5">
    <location>
        <begin position="12"/>
        <end position="192"/>
    </location>
</feature>
<dbReference type="PANTHER" id="PTHR46233">
    <property type="entry name" value="HYDROXYACYLGLUTATHIONE HYDROLASE GLOC"/>
    <property type="match status" value="1"/>
</dbReference>
<dbReference type="SUPFAM" id="SSF56281">
    <property type="entry name" value="Metallo-hydrolase/oxidoreductase"/>
    <property type="match status" value="1"/>
</dbReference>
<comment type="cofactor">
    <cofactor evidence="1">
        <name>Zn(2+)</name>
        <dbReference type="ChEBI" id="CHEBI:29105"/>
    </cofactor>
</comment>
<organism evidence="6 7">
    <name type="scientific">Thiospirillum jenense</name>
    <dbReference type="NCBI Taxonomy" id="1653858"/>
    <lineage>
        <taxon>Bacteria</taxon>
        <taxon>Pseudomonadati</taxon>
        <taxon>Pseudomonadota</taxon>
        <taxon>Gammaproteobacteria</taxon>
        <taxon>Chromatiales</taxon>
        <taxon>Chromatiaceae</taxon>
        <taxon>Thiospirillum</taxon>
    </lineage>
</organism>